<feature type="compositionally biased region" description="Basic and acidic residues" evidence="1">
    <location>
        <begin position="436"/>
        <end position="446"/>
    </location>
</feature>
<comment type="caution">
    <text evidence="2">The sequence shown here is derived from an EMBL/GenBank/DDBJ whole genome shotgun (WGS) entry which is preliminary data.</text>
</comment>
<evidence type="ECO:0000313" key="2">
    <source>
        <dbReference type="EMBL" id="KKN50664.1"/>
    </source>
</evidence>
<feature type="compositionally biased region" description="Polar residues" evidence="1">
    <location>
        <begin position="463"/>
        <end position="472"/>
    </location>
</feature>
<feature type="compositionally biased region" description="Polar residues" evidence="1">
    <location>
        <begin position="923"/>
        <end position="933"/>
    </location>
</feature>
<feature type="region of interest" description="Disordered" evidence="1">
    <location>
        <begin position="13"/>
        <end position="48"/>
    </location>
</feature>
<feature type="region of interest" description="Disordered" evidence="1">
    <location>
        <begin position="892"/>
        <end position="933"/>
    </location>
</feature>
<organism evidence="2">
    <name type="scientific">marine sediment metagenome</name>
    <dbReference type="NCBI Taxonomy" id="412755"/>
    <lineage>
        <taxon>unclassified sequences</taxon>
        <taxon>metagenomes</taxon>
        <taxon>ecological metagenomes</taxon>
    </lineage>
</organism>
<protein>
    <submittedName>
        <fullName evidence="2">Uncharacterized protein</fullName>
    </submittedName>
</protein>
<evidence type="ECO:0000256" key="1">
    <source>
        <dbReference type="SAM" id="MobiDB-lite"/>
    </source>
</evidence>
<proteinExistence type="predicted"/>
<gene>
    <name evidence="2" type="ORF">LCGC14_0630480</name>
</gene>
<accession>A0A0F9R7B9</accession>
<feature type="compositionally biased region" description="Basic and acidic residues" evidence="1">
    <location>
        <begin position="407"/>
        <end position="422"/>
    </location>
</feature>
<feature type="region of interest" description="Disordered" evidence="1">
    <location>
        <begin position="407"/>
        <end position="497"/>
    </location>
</feature>
<dbReference type="EMBL" id="LAZR01001101">
    <property type="protein sequence ID" value="KKN50664.1"/>
    <property type="molecule type" value="Genomic_DNA"/>
</dbReference>
<dbReference type="AlphaFoldDB" id="A0A0F9R7B9"/>
<feature type="compositionally biased region" description="Basic and acidic residues" evidence="1">
    <location>
        <begin position="13"/>
        <end position="23"/>
    </location>
</feature>
<feature type="compositionally biased region" description="Basic and acidic residues" evidence="1">
    <location>
        <begin position="900"/>
        <end position="917"/>
    </location>
</feature>
<name>A0A0F9R7B9_9ZZZZ</name>
<sequence>MLKFSKYAQRAAEEAADTVRESLEDTTDSMAGEAEPISADDIRDSTQTEEQRVILDQQRKQVLINAVHKYLQMPEYKPVSSAVTAEPEMQALFTEGNAYPLKNRIQEMGLEGAAAQLALPDNQLISDAELTAYFDRLKRTYEEQARMQETQQMSGPAVPGVGTWAFNLKQYKTAQQGRIQAPDPIDEIEKGKFVAQYLDILTSGNATDEQSFMAVEQAKEEIKGMVSPSLENDIVDALESIQVLDPISQKDKAARFLGQVYESFIAGSAYPPIETQPMEPVMSEKNPKGIIKFNLSDHVDNQPEAIEKTASAFQSQEYVLYGPSEKRICPKMKGKKTGGGDVVSEYICRHHCLDGIVIDDNKTICGEALWRANAMDKFSHEYVDEDGKIQGGYINKRFEVNHNVPEETNMRLKPGETRKPRPPEMGNYESRMQAMRKAEGEKRGYKPDTNTGDPFQWDKDVDQNNVEQTQATRDSREEAMGHPTVQYSEKPPTENNPKVAQRTKVAIDPVCPICHRPIEGSYCPRCSKRKKSFNLKHYKTAQFRGAYSDPGNEVGNWTGGWLNGEWKCPNCQTMIGRNLNDELPHLAAKRHQQQCQGHGETNYPESFSTSNSIIKTAEENGKFNLKRYKQSQIIPADGFADGGEPYTNEEMDTISEQPDEEDIFCNDPGGPFFYLRKQIANTPRELMGWMDSQQYFPDVWFISDHGNPHNITSTIRLEDMSPEVLSSHLSSNTQYKKAQSPPFEREKYDFASGEEKAQAMTSEALHHTIKDLRDVIKIQDAATREGTMHTPKLGYYFDELHTMVRELNRRQGRTATQKSETKIAQICPTCNKACGEEPCPRCGPRDQLPIEIRRHNKNQPSDQLAKEITRQHQDKRIANSWEGIFDKIAECPTPIPNDGKPVDSKEEKVKKDDDHSRKFNPSRKMSSQGFNLNQYKKAEKGVTYKGKHYKVNPWAACSANIDKKEEPEKHEDCVMYVKEKSKSSSDKKKS</sequence>
<reference evidence="2" key="1">
    <citation type="journal article" date="2015" name="Nature">
        <title>Complex archaea that bridge the gap between prokaryotes and eukaryotes.</title>
        <authorList>
            <person name="Spang A."/>
            <person name="Saw J.H."/>
            <person name="Jorgensen S.L."/>
            <person name="Zaremba-Niedzwiedzka K."/>
            <person name="Martijn J."/>
            <person name="Lind A.E."/>
            <person name="van Eijk R."/>
            <person name="Schleper C."/>
            <person name="Guy L."/>
            <person name="Ettema T.J."/>
        </authorList>
    </citation>
    <scope>NUCLEOTIDE SEQUENCE</scope>
</reference>